<keyword evidence="3" id="KW-1185">Reference proteome</keyword>
<protein>
    <recommendedName>
        <fullName evidence="1">DUF1559 domain-containing protein</fullName>
    </recommendedName>
</protein>
<evidence type="ECO:0000313" key="3">
    <source>
        <dbReference type="Proteomes" id="UP000322699"/>
    </source>
</evidence>
<evidence type="ECO:0000313" key="2">
    <source>
        <dbReference type="EMBL" id="KAA1257389.1"/>
    </source>
</evidence>
<name>A0A5B1CCH5_9BACT</name>
<gene>
    <name evidence="2" type="ORF">LF1_52380</name>
</gene>
<dbReference type="Proteomes" id="UP000322699">
    <property type="component" value="Unassembled WGS sequence"/>
</dbReference>
<feature type="domain" description="DUF1559" evidence="1">
    <location>
        <begin position="2"/>
        <end position="54"/>
    </location>
</feature>
<reference evidence="2 3" key="1">
    <citation type="submission" date="2019-08" db="EMBL/GenBank/DDBJ databases">
        <title>Deep-cultivation of Planctomycetes and their phenomic and genomic characterization uncovers novel biology.</title>
        <authorList>
            <person name="Wiegand S."/>
            <person name="Jogler M."/>
            <person name="Boedeker C."/>
            <person name="Pinto D."/>
            <person name="Vollmers J."/>
            <person name="Rivas-Marin E."/>
            <person name="Kohn T."/>
            <person name="Peeters S.H."/>
            <person name="Heuer A."/>
            <person name="Rast P."/>
            <person name="Oberbeckmann S."/>
            <person name="Bunk B."/>
            <person name="Jeske O."/>
            <person name="Meyerdierks A."/>
            <person name="Storesund J.E."/>
            <person name="Kallscheuer N."/>
            <person name="Luecker S."/>
            <person name="Lage O.M."/>
            <person name="Pohl T."/>
            <person name="Merkel B.J."/>
            <person name="Hornburger P."/>
            <person name="Mueller R.-W."/>
            <person name="Bruemmer F."/>
            <person name="Labrenz M."/>
            <person name="Spormann A.M."/>
            <person name="Op Den Camp H."/>
            <person name="Overmann J."/>
            <person name="Amann R."/>
            <person name="Jetten M.S.M."/>
            <person name="Mascher T."/>
            <person name="Medema M.H."/>
            <person name="Devos D.P."/>
            <person name="Kaster A.-K."/>
            <person name="Ovreas L."/>
            <person name="Rohde M."/>
            <person name="Galperin M.Y."/>
            <person name="Jogler C."/>
        </authorList>
    </citation>
    <scope>NUCLEOTIDE SEQUENCE [LARGE SCALE GENOMIC DNA]</scope>
    <source>
        <strain evidence="2 3">LF1</strain>
    </source>
</reference>
<dbReference type="InterPro" id="IPR011453">
    <property type="entry name" value="DUF1559"/>
</dbReference>
<dbReference type="PANTHER" id="PTHR30093:SF2">
    <property type="entry name" value="TYPE II SECRETION SYSTEM PROTEIN H"/>
    <property type="match status" value="1"/>
</dbReference>
<organism evidence="2 3">
    <name type="scientific">Rubripirellula obstinata</name>
    <dbReference type="NCBI Taxonomy" id="406547"/>
    <lineage>
        <taxon>Bacteria</taxon>
        <taxon>Pseudomonadati</taxon>
        <taxon>Planctomycetota</taxon>
        <taxon>Planctomycetia</taxon>
        <taxon>Pirellulales</taxon>
        <taxon>Pirellulaceae</taxon>
        <taxon>Rubripirellula</taxon>
    </lineage>
</organism>
<comment type="caution">
    <text evidence="2">The sequence shown here is derived from an EMBL/GenBank/DDBJ whole genome shotgun (WGS) entry which is preliminary data.</text>
</comment>
<proteinExistence type="predicted"/>
<accession>A0A5B1CCH5</accession>
<dbReference type="EMBL" id="VRLW01000002">
    <property type="protein sequence ID" value="KAA1257389.1"/>
    <property type="molecule type" value="Genomic_DNA"/>
</dbReference>
<dbReference type="PANTHER" id="PTHR30093">
    <property type="entry name" value="GENERAL SECRETION PATHWAY PROTEIN G"/>
    <property type="match status" value="1"/>
</dbReference>
<dbReference type="AlphaFoldDB" id="A0A5B1CCH5"/>
<sequence>MVGLAFENYYSAYSHFPSPSYGNHSWRIRCLPFVMASPMYAEYDFSKTWDSPSNVDLDIRKLLGKGGNLHTFNYPYGIPCGGANHPSTVSYLMITGTNAFGHSAGFRRKSEITDGLSETIAAAETSRDDIHWLSPVDFEMDTMPFTVDTGPDSISSDHPNGPGVVFADGEVYRLDRTIPPSTLKAMLTIDGGEMIDRQTLVRDGWLHLP</sequence>
<evidence type="ECO:0000259" key="1">
    <source>
        <dbReference type="Pfam" id="PF07596"/>
    </source>
</evidence>
<dbReference type="Pfam" id="PF07596">
    <property type="entry name" value="SBP_bac_10"/>
    <property type="match status" value="1"/>
</dbReference>